<dbReference type="OrthoDB" id="9806334at2"/>
<dbReference type="InterPro" id="IPR009057">
    <property type="entry name" value="Homeodomain-like_sf"/>
</dbReference>
<dbReference type="InterPro" id="IPR001647">
    <property type="entry name" value="HTH_TetR"/>
</dbReference>
<evidence type="ECO:0000256" key="2">
    <source>
        <dbReference type="PROSITE-ProRule" id="PRU00335"/>
    </source>
</evidence>
<evidence type="ECO:0000313" key="8">
    <source>
        <dbReference type="Proteomes" id="UP000217881"/>
    </source>
</evidence>
<feature type="DNA-binding region" description="H-T-H motif" evidence="2">
    <location>
        <begin position="29"/>
        <end position="48"/>
    </location>
</feature>
<dbReference type="RefSeq" id="WP_009884361.1">
    <property type="nucleotide sequence ID" value="NZ_AAGP01000031.1"/>
</dbReference>
<dbReference type="PATRIC" id="fig|1703.10.peg.673"/>
<dbReference type="Pfam" id="PF00440">
    <property type="entry name" value="TetR_N"/>
    <property type="match status" value="1"/>
</dbReference>
<evidence type="ECO:0000313" key="9">
    <source>
        <dbReference type="Proteomes" id="UP000234289"/>
    </source>
</evidence>
<reference evidence="7" key="2">
    <citation type="submission" date="2016-09" db="EMBL/GenBank/DDBJ databases">
        <title>Complete Genome Sequence of Brevibacterium linens SMQ-1335.</title>
        <authorList>
            <person name="de Melo A.G."/>
            <person name="Labrie S.J."/>
            <person name="Dumaresq J."/>
            <person name="Roberts R.J."/>
            <person name="Tremblay D.M."/>
            <person name="Moineau S."/>
        </authorList>
    </citation>
    <scope>NUCLEOTIDE SEQUENCE [LARGE SCALE GENOMIC DNA]</scope>
    <source>
        <strain evidence="7">SMQ-1335</strain>
    </source>
</reference>
<name>A0A1D7W026_BREAU</name>
<evidence type="ECO:0000259" key="3">
    <source>
        <dbReference type="PROSITE" id="PS50977"/>
    </source>
</evidence>
<dbReference type="EMBL" id="CP017150">
    <property type="protein sequence ID" value="AOP52365.1"/>
    <property type="molecule type" value="Genomic_DNA"/>
</dbReference>
<dbReference type="Proteomes" id="UP000094793">
    <property type="component" value="Chromosome"/>
</dbReference>
<dbReference type="EMBL" id="FXZG01000029">
    <property type="protein sequence ID" value="SMY00838.1"/>
    <property type="molecule type" value="Genomic_DNA"/>
</dbReference>
<dbReference type="EMBL" id="NRHA01000023">
    <property type="protein sequence ID" value="PCC52399.1"/>
    <property type="molecule type" value="Genomic_DNA"/>
</dbReference>
<dbReference type="Proteomes" id="UP000234289">
    <property type="component" value="Unassembled WGS sequence"/>
</dbReference>
<dbReference type="KEGG" id="blin:BLSMQ_0651"/>
<gene>
    <name evidence="6" type="ORF">BAUR920_03352</name>
    <name evidence="4" type="ORF">BLSMQ_0651</name>
    <name evidence="5" type="ORF">CIK59_17020</name>
</gene>
<proteinExistence type="predicted"/>
<evidence type="ECO:0000313" key="6">
    <source>
        <dbReference type="EMBL" id="SMY00838.1"/>
    </source>
</evidence>
<dbReference type="InterPro" id="IPR036271">
    <property type="entry name" value="Tet_transcr_reg_TetR-rel_C_sf"/>
</dbReference>
<evidence type="ECO:0000313" key="7">
    <source>
        <dbReference type="Proteomes" id="UP000094793"/>
    </source>
</evidence>
<feature type="domain" description="HTH tetR-type" evidence="3">
    <location>
        <begin position="3"/>
        <end position="66"/>
    </location>
</feature>
<dbReference type="Gene3D" id="1.10.357.10">
    <property type="entry name" value="Tetracycline Repressor, domain 2"/>
    <property type="match status" value="1"/>
</dbReference>
<dbReference type="GeneID" id="60905018"/>
<reference evidence="9" key="4">
    <citation type="submission" date="2017-03" db="EMBL/GenBank/DDBJ databases">
        <authorList>
            <person name="Monnet C."/>
        </authorList>
    </citation>
    <scope>NUCLEOTIDE SEQUENCE [LARGE SCALE GENOMIC DNA]</scope>
    <source>
        <strain evidence="9">CNRZ 920</strain>
    </source>
</reference>
<organism evidence="4 7">
    <name type="scientific">Brevibacterium aurantiacum</name>
    <dbReference type="NCBI Taxonomy" id="273384"/>
    <lineage>
        <taxon>Bacteria</taxon>
        <taxon>Bacillati</taxon>
        <taxon>Actinomycetota</taxon>
        <taxon>Actinomycetes</taxon>
        <taxon>Micrococcales</taxon>
        <taxon>Brevibacteriaceae</taxon>
        <taxon>Brevibacterium</taxon>
    </lineage>
</organism>
<dbReference type="InterPro" id="IPR041479">
    <property type="entry name" value="TetR_CgmR_C"/>
</dbReference>
<sequence>MVNDTRARILQAAKTLAESNDSIQGVTISLESVAQAAGLTKPGLMYHFPNKEALMLGLVDHAAQQWHQRLHDHTGSEPVELSAFDRHRAYVSVATTAEVSRADYWIFSDALYHPTLAASWDRCLSPWFDISGLGASARGLLTTARFCADGAWMSEATGVFLADDLAVVRGHALALVDSAEAAQEETEQEKTAQEMEA</sequence>
<evidence type="ECO:0000256" key="1">
    <source>
        <dbReference type="ARBA" id="ARBA00023125"/>
    </source>
</evidence>
<evidence type="ECO:0000313" key="4">
    <source>
        <dbReference type="EMBL" id="AOP52365.1"/>
    </source>
</evidence>
<dbReference type="Pfam" id="PF17937">
    <property type="entry name" value="TetR_C_28"/>
    <property type="match status" value="1"/>
</dbReference>
<dbReference type="AlphaFoldDB" id="A0A1D7W026"/>
<accession>A0A2H1KMK4</accession>
<accession>A0A1D7W026</accession>
<dbReference type="Proteomes" id="UP000217881">
    <property type="component" value="Unassembled WGS sequence"/>
</dbReference>
<reference evidence="4" key="1">
    <citation type="submission" date="2016-09" db="EMBL/GenBank/DDBJ databases">
        <title>Complete Genome Sequence of Brevibacterium aurantiacum SMQ-1335.</title>
        <authorList>
            <person name="de Melo A.G."/>
            <person name="Labrie S.J."/>
            <person name="Dumaresq J."/>
            <person name="Roberts R.J."/>
            <person name="Tremblay D.M."/>
            <person name="Moineau S."/>
        </authorList>
    </citation>
    <scope>NUCLEOTIDE SEQUENCE</scope>
    <source>
        <strain evidence="4">SMQ-1335</strain>
    </source>
</reference>
<keyword evidence="1 2" id="KW-0238">DNA-binding</keyword>
<reference evidence="5 8" key="3">
    <citation type="journal article" date="2017" name="Elife">
        <title>Extensive horizontal gene transfer in cheese-associated bacteria.</title>
        <authorList>
            <person name="Bonham K.S."/>
            <person name="Wolfe B.E."/>
            <person name="Dutton R.J."/>
        </authorList>
    </citation>
    <scope>NUCLEOTIDE SEQUENCE [LARGE SCALE GENOMIC DNA]</scope>
    <source>
        <strain evidence="5 8">738_8</strain>
    </source>
</reference>
<reference evidence="6" key="5">
    <citation type="submission" date="2017-03" db="EMBL/GenBank/DDBJ databases">
        <authorList>
            <person name="Afonso C.L."/>
            <person name="Miller P.J."/>
            <person name="Scott M.A."/>
            <person name="Spackman E."/>
            <person name="Goraichik I."/>
            <person name="Dimitrov K.M."/>
            <person name="Suarez D.L."/>
            <person name="Swayne D.E."/>
        </authorList>
    </citation>
    <scope>NUCLEOTIDE SEQUENCE [LARGE SCALE GENOMIC DNA]</scope>
    <source>
        <strain evidence="6">CNRZ 920</strain>
    </source>
</reference>
<protein>
    <submittedName>
        <fullName evidence="5">TetR/AcrR family transcriptional regulator</fullName>
    </submittedName>
    <submittedName>
        <fullName evidence="4">Transcriptional regulator, TetR family</fullName>
    </submittedName>
</protein>
<accession>A0A2A3ZLC1</accession>
<dbReference type="eggNOG" id="COG1309">
    <property type="taxonomic scope" value="Bacteria"/>
</dbReference>
<dbReference type="GO" id="GO:0003677">
    <property type="term" value="F:DNA binding"/>
    <property type="evidence" value="ECO:0007669"/>
    <property type="project" value="UniProtKB-UniRule"/>
</dbReference>
<dbReference type="SUPFAM" id="SSF46689">
    <property type="entry name" value="Homeodomain-like"/>
    <property type="match status" value="1"/>
</dbReference>
<dbReference type="SUPFAM" id="SSF48498">
    <property type="entry name" value="Tetracyclin repressor-like, C-terminal domain"/>
    <property type="match status" value="1"/>
</dbReference>
<evidence type="ECO:0000313" key="5">
    <source>
        <dbReference type="EMBL" id="PCC52399.1"/>
    </source>
</evidence>
<dbReference type="PROSITE" id="PS50977">
    <property type="entry name" value="HTH_TETR_2"/>
    <property type="match status" value="1"/>
</dbReference>